<dbReference type="SMART" id="SM00174">
    <property type="entry name" value="RHO"/>
    <property type="match status" value="1"/>
</dbReference>
<dbReference type="PRINTS" id="PR00449">
    <property type="entry name" value="RASTRNSFRMNG"/>
</dbReference>
<accession>A0ABM0JVJ2</accession>
<dbReference type="SMART" id="SM00173">
    <property type="entry name" value="RAS"/>
    <property type="match status" value="1"/>
</dbReference>
<keyword evidence="7" id="KW-1185">Reference proteome</keyword>
<dbReference type="SMART" id="SM00175">
    <property type="entry name" value="RAB"/>
    <property type="match status" value="1"/>
</dbReference>
<dbReference type="PROSITE" id="PS51421">
    <property type="entry name" value="RAS"/>
    <property type="match status" value="1"/>
</dbReference>
<keyword evidence="5" id="KW-0636">Prenylation</keyword>
<protein>
    <submittedName>
        <fullName evidence="8">Ras-related protein Rab-44</fullName>
    </submittedName>
</protein>
<evidence type="ECO:0000256" key="5">
    <source>
        <dbReference type="ARBA" id="ARBA00023289"/>
    </source>
</evidence>
<evidence type="ECO:0000256" key="4">
    <source>
        <dbReference type="ARBA" id="ARBA00023288"/>
    </source>
</evidence>
<evidence type="ECO:0000256" key="3">
    <source>
        <dbReference type="ARBA" id="ARBA00023134"/>
    </source>
</evidence>
<comment type="similarity">
    <text evidence="1">Belongs to the small GTPase superfamily. Rab family.</text>
</comment>
<evidence type="ECO:0000256" key="6">
    <source>
        <dbReference type="SAM" id="MobiDB-lite"/>
    </source>
</evidence>
<organism evidence="7 8">
    <name type="scientific">Aplysia californica</name>
    <name type="common">California sea hare</name>
    <dbReference type="NCBI Taxonomy" id="6500"/>
    <lineage>
        <taxon>Eukaryota</taxon>
        <taxon>Metazoa</taxon>
        <taxon>Spiralia</taxon>
        <taxon>Lophotrochozoa</taxon>
        <taxon>Mollusca</taxon>
        <taxon>Gastropoda</taxon>
        <taxon>Heterobranchia</taxon>
        <taxon>Euthyneura</taxon>
        <taxon>Tectipleura</taxon>
        <taxon>Aplysiida</taxon>
        <taxon>Aplysioidea</taxon>
        <taxon>Aplysiidae</taxon>
        <taxon>Aplysia</taxon>
    </lineage>
</organism>
<dbReference type="GeneID" id="101846296"/>
<dbReference type="InterPro" id="IPR005225">
    <property type="entry name" value="Small_GTP-bd"/>
</dbReference>
<dbReference type="InterPro" id="IPR001806">
    <property type="entry name" value="Small_GTPase"/>
</dbReference>
<dbReference type="Proteomes" id="UP000694888">
    <property type="component" value="Unplaced"/>
</dbReference>
<dbReference type="RefSeq" id="XP_005102542.2">
    <property type="nucleotide sequence ID" value="XM_005102485.3"/>
</dbReference>
<evidence type="ECO:0000313" key="8">
    <source>
        <dbReference type="RefSeq" id="XP_005102542.2"/>
    </source>
</evidence>
<dbReference type="Pfam" id="PF00071">
    <property type="entry name" value="Ras"/>
    <property type="match status" value="1"/>
</dbReference>
<feature type="region of interest" description="Disordered" evidence="6">
    <location>
        <begin position="242"/>
        <end position="261"/>
    </location>
</feature>
<evidence type="ECO:0000256" key="1">
    <source>
        <dbReference type="ARBA" id="ARBA00006270"/>
    </source>
</evidence>
<feature type="region of interest" description="Disordered" evidence="6">
    <location>
        <begin position="114"/>
        <end position="134"/>
    </location>
</feature>
<dbReference type="SUPFAM" id="SSF52540">
    <property type="entry name" value="P-loop containing nucleoside triphosphate hydrolases"/>
    <property type="match status" value="1"/>
</dbReference>
<dbReference type="InterPro" id="IPR027417">
    <property type="entry name" value="P-loop_NTPase"/>
</dbReference>
<dbReference type="CDD" id="cd00154">
    <property type="entry name" value="Rab"/>
    <property type="match status" value="1"/>
</dbReference>
<name>A0ABM0JVJ2_APLCA</name>
<reference evidence="8" key="1">
    <citation type="submission" date="2025-08" db="UniProtKB">
        <authorList>
            <consortium name="RefSeq"/>
        </authorList>
    </citation>
    <scope>IDENTIFICATION</scope>
</reference>
<sequence>MEPLSNIEEMREPVELKDISALSSNHNDISCSGDEDFKERLDYCDFKPGEISGDDIDARNNSSSRVFESVDSEFAEVDKEKDLDIYSKYNEASTDSDEVFYSHTKLNRLNQQWQIGEQSPSPKPRCHRLAVPSTPRDFPFSSVSLSSSPTKSPESPLSRLDSTAFLFPNSPQLSPISSPIKAELQPMQLLSPPLHFSTSLHKSPSSPSSFPQRKTGCVSPPKLGCSPLANSYSSVTGISDTSMSLTFPPRRRNRLPPPPSDLIRPESFDVAVKVILLGDFNVGKTSLLHSLSKARDEAGSGCCREYRCGELVELVYSRDDRRAMVRVMDTGGQERYRSLTSSYYRGVHGCLLMFDVTREETFNNIVIWHQDLSKYSTEYVATLLVGSTSHLGNRTVTPERAFKLAESLGIPYMECYPDDDIMTLAIIQRLTEHVIKVGMRRTSFTIEIKPQPVETKKSQVKQVVCLC</sequence>
<dbReference type="PANTHER" id="PTHR47980">
    <property type="entry name" value="LD44762P"/>
    <property type="match status" value="1"/>
</dbReference>
<keyword evidence="4" id="KW-0449">Lipoprotein</keyword>
<dbReference type="Gene3D" id="3.40.50.300">
    <property type="entry name" value="P-loop containing nucleotide triphosphate hydrolases"/>
    <property type="match status" value="1"/>
</dbReference>
<evidence type="ECO:0000256" key="2">
    <source>
        <dbReference type="ARBA" id="ARBA00022741"/>
    </source>
</evidence>
<proteinExistence type="inferred from homology"/>
<keyword evidence="3" id="KW-0342">GTP-binding</keyword>
<dbReference type="InterPro" id="IPR050305">
    <property type="entry name" value="Small_GTPase_Rab"/>
</dbReference>
<evidence type="ECO:0000313" key="7">
    <source>
        <dbReference type="Proteomes" id="UP000694888"/>
    </source>
</evidence>
<dbReference type="PROSITE" id="PS51419">
    <property type="entry name" value="RAB"/>
    <property type="match status" value="1"/>
</dbReference>
<gene>
    <name evidence="8" type="primary">LOC101846296</name>
</gene>
<keyword evidence="2" id="KW-0547">Nucleotide-binding</keyword>
<dbReference type="NCBIfam" id="TIGR00231">
    <property type="entry name" value="small_GTP"/>
    <property type="match status" value="1"/>
</dbReference>